<dbReference type="AlphaFoldDB" id="A0AAE0X009"/>
<reference evidence="12" key="1">
    <citation type="journal article" date="2023" name="Mol. Phylogenet. Evol.">
        <title>Genome-scale phylogeny and comparative genomics of the fungal order Sordariales.</title>
        <authorList>
            <person name="Hensen N."/>
            <person name="Bonometti L."/>
            <person name="Westerberg I."/>
            <person name="Brannstrom I.O."/>
            <person name="Guillou S."/>
            <person name="Cros-Aarteil S."/>
            <person name="Calhoun S."/>
            <person name="Haridas S."/>
            <person name="Kuo A."/>
            <person name="Mondo S."/>
            <person name="Pangilinan J."/>
            <person name="Riley R."/>
            <person name="LaButti K."/>
            <person name="Andreopoulos B."/>
            <person name="Lipzen A."/>
            <person name="Chen C."/>
            <person name="Yan M."/>
            <person name="Daum C."/>
            <person name="Ng V."/>
            <person name="Clum A."/>
            <person name="Steindorff A."/>
            <person name="Ohm R.A."/>
            <person name="Martin F."/>
            <person name="Silar P."/>
            <person name="Natvig D.O."/>
            <person name="Lalanne C."/>
            <person name="Gautier V."/>
            <person name="Ament-Velasquez S.L."/>
            <person name="Kruys A."/>
            <person name="Hutchinson M.I."/>
            <person name="Powell A.J."/>
            <person name="Barry K."/>
            <person name="Miller A.N."/>
            <person name="Grigoriev I.V."/>
            <person name="Debuchy R."/>
            <person name="Gladieux P."/>
            <person name="Hiltunen Thoren M."/>
            <person name="Johannesson H."/>
        </authorList>
    </citation>
    <scope>NUCLEOTIDE SEQUENCE</scope>
    <source>
        <strain evidence="12">CBS 314.62</strain>
    </source>
</reference>
<dbReference type="EMBL" id="JAULSO010000006">
    <property type="protein sequence ID" value="KAK3681696.1"/>
    <property type="molecule type" value="Genomic_DNA"/>
</dbReference>
<evidence type="ECO:0008006" key="14">
    <source>
        <dbReference type="Google" id="ProtNLM"/>
    </source>
</evidence>
<organism evidence="12 13">
    <name type="scientific">Podospora appendiculata</name>
    <dbReference type="NCBI Taxonomy" id="314037"/>
    <lineage>
        <taxon>Eukaryota</taxon>
        <taxon>Fungi</taxon>
        <taxon>Dikarya</taxon>
        <taxon>Ascomycota</taxon>
        <taxon>Pezizomycotina</taxon>
        <taxon>Sordariomycetes</taxon>
        <taxon>Sordariomycetidae</taxon>
        <taxon>Sordariales</taxon>
        <taxon>Podosporaceae</taxon>
        <taxon>Podospora</taxon>
    </lineage>
</organism>
<keyword evidence="4 11" id="KW-1133">Transmembrane helix</keyword>
<gene>
    <name evidence="12" type="ORF">B0T22DRAFT_522926</name>
</gene>
<sequence>MSFLGDSQSSTSSRSSTAMEEDKQYLLRDGLPSDEDDLARLPRRARKISRYINWNVGFLVANILILIAGLAVWVRVNSLLKGFSCEPREKNSFEPDLLFDTPVTFQPHPYLGGRPGNDTNAAWKILSPPGDGIVEIPNHLTGSLPASLPAPNNPDKAKVYGVSMFHQLHCLNFLRFAYYPETVVDFPQDEIAFHRDHCLDYIRQAIMCAGDATLEPLTELGINGMGATHQCRNFDSMFSWAYKHRSNKIKGSGYTGGRITHTPGQLNDLGDGEAAHMHGHGGH</sequence>
<comment type="caution">
    <text evidence="12">The sequence shown here is derived from an EMBL/GenBank/DDBJ whole genome shotgun (WGS) entry which is preliminary data.</text>
</comment>
<evidence type="ECO:0000313" key="12">
    <source>
        <dbReference type="EMBL" id="KAK3681696.1"/>
    </source>
</evidence>
<evidence type="ECO:0000313" key="13">
    <source>
        <dbReference type="Proteomes" id="UP001270362"/>
    </source>
</evidence>
<evidence type="ECO:0000256" key="10">
    <source>
        <dbReference type="SAM" id="MobiDB-lite"/>
    </source>
</evidence>
<comment type="similarity">
    <text evidence="9">Belongs to the ustYa family.</text>
</comment>
<keyword evidence="6" id="KW-0843">Virulence</keyword>
<evidence type="ECO:0000256" key="9">
    <source>
        <dbReference type="ARBA" id="ARBA00035112"/>
    </source>
</evidence>
<evidence type="ECO:0000256" key="4">
    <source>
        <dbReference type="ARBA" id="ARBA00022989"/>
    </source>
</evidence>
<dbReference type="Proteomes" id="UP001270362">
    <property type="component" value="Unassembled WGS sequence"/>
</dbReference>
<reference evidence="12" key="2">
    <citation type="submission" date="2023-06" db="EMBL/GenBank/DDBJ databases">
        <authorList>
            <consortium name="Lawrence Berkeley National Laboratory"/>
            <person name="Haridas S."/>
            <person name="Hensen N."/>
            <person name="Bonometti L."/>
            <person name="Westerberg I."/>
            <person name="Brannstrom I.O."/>
            <person name="Guillou S."/>
            <person name="Cros-Aarteil S."/>
            <person name="Calhoun S."/>
            <person name="Kuo A."/>
            <person name="Mondo S."/>
            <person name="Pangilinan J."/>
            <person name="Riley R."/>
            <person name="Labutti K."/>
            <person name="Andreopoulos B."/>
            <person name="Lipzen A."/>
            <person name="Chen C."/>
            <person name="Yanf M."/>
            <person name="Daum C."/>
            <person name="Ng V."/>
            <person name="Clum A."/>
            <person name="Steindorff A."/>
            <person name="Ohm R."/>
            <person name="Martin F."/>
            <person name="Silar P."/>
            <person name="Natvig D."/>
            <person name="Lalanne C."/>
            <person name="Gautier V."/>
            <person name="Ament-Velasquez S.L."/>
            <person name="Kruys A."/>
            <person name="Hutchinson M.I."/>
            <person name="Powell A.J."/>
            <person name="Barry K."/>
            <person name="Miller A.N."/>
            <person name="Grigoriev I.V."/>
            <person name="Debuchy R."/>
            <person name="Gladieux P."/>
            <person name="Thoren M.H."/>
            <person name="Johannesson H."/>
        </authorList>
    </citation>
    <scope>NUCLEOTIDE SEQUENCE</scope>
    <source>
        <strain evidence="12">CBS 314.62</strain>
    </source>
</reference>
<evidence type="ECO:0000256" key="8">
    <source>
        <dbReference type="ARBA" id="ARBA00023180"/>
    </source>
</evidence>
<dbReference type="GO" id="GO:0016020">
    <property type="term" value="C:membrane"/>
    <property type="evidence" value="ECO:0007669"/>
    <property type="project" value="UniProtKB-SubCell"/>
</dbReference>
<dbReference type="InterPro" id="IPR021765">
    <property type="entry name" value="UstYa-like"/>
</dbReference>
<feature type="transmembrane region" description="Helical" evidence="11">
    <location>
        <begin position="51"/>
        <end position="74"/>
    </location>
</feature>
<keyword evidence="7 11" id="KW-0472">Membrane</keyword>
<feature type="region of interest" description="Disordered" evidence="10">
    <location>
        <begin position="1"/>
        <end position="26"/>
    </location>
</feature>
<keyword evidence="8" id="KW-0325">Glycoprotein</keyword>
<dbReference type="PANTHER" id="PTHR33365">
    <property type="entry name" value="YALI0B05434P"/>
    <property type="match status" value="1"/>
</dbReference>
<evidence type="ECO:0000256" key="5">
    <source>
        <dbReference type="ARBA" id="ARBA00023002"/>
    </source>
</evidence>
<dbReference type="GO" id="GO:0016491">
    <property type="term" value="F:oxidoreductase activity"/>
    <property type="evidence" value="ECO:0007669"/>
    <property type="project" value="UniProtKB-KW"/>
</dbReference>
<comment type="subcellular location">
    <subcellularLocation>
        <location evidence="1">Membrane</location>
        <topology evidence="1">Single-pass membrane protein</topology>
    </subcellularLocation>
</comment>
<feature type="non-terminal residue" evidence="12">
    <location>
        <position position="283"/>
    </location>
</feature>
<accession>A0AAE0X009</accession>
<proteinExistence type="inferred from homology"/>
<keyword evidence="3 11" id="KW-0812">Transmembrane</keyword>
<feature type="compositionally biased region" description="Low complexity" evidence="10">
    <location>
        <begin position="7"/>
        <end position="17"/>
    </location>
</feature>
<dbReference type="GO" id="GO:0043386">
    <property type="term" value="P:mycotoxin biosynthetic process"/>
    <property type="evidence" value="ECO:0007669"/>
    <property type="project" value="InterPro"/>
</dbReference>
<evidence type="ECO:0000256" key="6">
    <source>
        <dbReference type="ARBA" id="ARBA00023026"/>
    </source>
</evidence>
<evidence type="ECO:0000256" key="7">
    <source>
        <dbReference type="ARBA" id="ARBA00023136"/>
    </source>
</evidence>
<keyword evidence="13" id="KW-1185">Reference proteome</keyword>
<evidence type="ECO:0000256" key="3">
    <source>
        <dbReference type="ARBA" id="ARBA00022692"/>
    </source>
</evidence>
<keyword evidence="5" id="KW-0560">Oxidoreductase</keyword>
<dbReference type="PANTHER" id="PTHR33365:SF11">
    <property type="entry name" value="TAT PATHWAY SIGNAL SEQUENCE"/>
    <property type="match status" value="1"/>
</dbReference>
<evidence type="ECO:0000256" key="1">
    <source>
        <dbReference type="ARBA" id="ARBA00004167"/>
    </source>
</evidence>
<evidence type="ECO:0000256" key="11">
    <source>
        <dbReference type="SAM" id="Phobius"/>
    </source>
</evidence>
<dbReference type="Pfam" id="PF11807">
    <property type="entry name" value="UstYa"/>
    <property type="match status" value="1"/>
</dbReference>
<feature type="region of interest" description="Disordered" evidence="10">
    <location>
        <begin position="253"/>
        <end position="283"/>
    </location>
</feature>
<evidence type="ECO:0000256" key="2">
    <source>
        <dbReference type="ARBA" id="ARBA00004685"/>
    </source>
</evidence>
<name>A0AAE0X009_9PEZI</name>
<comment type="pathway">
    <text evidence="2">Mycotoxin biosynthesis.</text>
</comment>
<protein>
    <recommendedName>
        <fullName evidence="14">Oxidase ustYa</fullName>
    </recommendedName>
</protein>